<dbReference type="InterPro" id="IPR035941">
    <property type="entry name" value="FGD1-4_PH2"/>
</dbReference>
<dbReference type="InterPro" id="IPR037797">
    <property type="entry name" value="FGD2_PH1"/>
</dbReference>
<evidence type="ECO:0000256" key="7">
    <source>
        <dbReference type="ARBA" id="ARBA00022737"/>
    </source>
</evidence>
<dbReference type="InterPro" id="IPR000306">
    <property type="entry name" value="Znf_FYVE"/>
</dbReference>
<dbReference type="Pfam" id="PF00169">
    <property type="entry name" value="PH"/>
    <property type="match status" value="1"/>
</dbReference>
<feature type="domain" description="FYVE-type" evidence="16">
    <location>
        <begin position="547"/>
        <end position="607"/>
    </location>
</feature>
<dbReference type="Gene3D" id="3.30.40.10">
    <property type="entry name" value="Zinc/RING finger domain, C3HC4 (zinc finger)"/>
    <property type="match status" value="1"/>
</dbReference>
<dbReference type="PANTHER" id="PTHR12673:SF82">
    <property type="entry name" value="FYVE, RHOGEF AND PH DOMAIN-CONTAINING PROTEIN 2"/>
    <property type="match status" value="1"/>
</dbReference>
<dbReference type="InterPro" id="IPR013083">
    <property type="entry name" value="Znf_RING/FYVE/PHD"/>
</dbReference>
<dbReference type="GO" id="GO:0046847">
    <property type="term" value="P:filopodium assembly"/>
    <property type="evidence" value="ECO:0007669"/>
    <property type="project" value="TreeGrafter"/>
</dbReference>
<dbReference type="PROSITE" id="PS50178">
    <property type="entry name" value="ZF_FYVE"/>
    <property type="match status" value="1"/>
</dbReference>
<reference evidence="17" key="2">
    <citation type="submission" date="2025-08" db="UniProtKB">
        <authorList>
            <consortium name="Ensembl"/>
        </authorList>
    </citation>
    <scope>IDENTIFICATION</scope>
</reference>
<gene>
    <name evidence="17" type="primary">FGD2</name>
</gene>
<dbReference type="InterPro" id="IPR000219">
    <property type="entry name" value="DH_dom"/>
</dbReference>
<keyword evidence="9" id="KW-0862">Zinc</keyword>
<evidence type="ECO:0000256" key="4">
    <source>
        <dbReference type="ARBA" id="ARBA00022553"/>
    </source>
</evidence>
<dbReference type="InterPro" id="IPR035899">
    <property type="entry name" value="DBL_dom_sf"/>
</dbReference>
<keyword evidence="11" id="KW-0966">Cell projection</keyword>
<keyword evidence="5" id="KW-0344">Guanine-nucleotide releasing factor</keyword>
<evidence type="ECO:0000256" key="1">
    <source>
        <dbReference type="ARBA" id="ARBA00004245"/>
    </source>
</evidence>
<dbReference type="FunFam" id="1.20.900.10:FF:000013">
    <property type="entry name" value="FYVE, RhoGEF and PH domain-containing protein 4"/>
    <property type="match status" value="1"/>
</dbReference>
<dbReference type="Ensembl" id="ENSSSUT00005005465.1">
    <property type="protein sequence ID" value="ENSSSUP00005004735.1"/>
    <property type="gene ID" value="ENSSSUG00005003069.1"/>
</dbReference>
<feature type="region of interest" description="Disordered" evidence="13">
    <location>
        <begin position="301"/>
        <end position="349"/>
    </location>
</feature>
<keyword evidence="8 12" id="KW-0863">Zinc-finger</keyword>
<organism evidence="17 18">
    <name type="scientific">Suricata suricatta</name>
    <name type="common">Meerkat</name>
    <dbReference type="NCBI Taxonomy" id="37032"/>
    <lineage>
        <taxon>Eukaryota</taxon>
        <taxon>Metazoa</taxon>
        <taxon>Chordata</taxon>
        <taxon>Craniata</taxon>
        <taxon>Vertebrata</taxon>
        <taxon>Euteleostomi</taxon>
        <taxon>Mammalia</taxon>
        <taxon>Eutheria</taxon>
        <taxon>Laurasiatheria</taxon>
        <taxon>Carnivora</taxon>
        <taxon>Feliformia</taxon>
        <taxon>Herpestidae</taxon>
        <taxon>Suricata</taxon>
    </lineage>
</organism>
<evidence type="ECO:0000256" key="11">
    <source>
        <dbReference type="ARBA" id="ARBA00023273"/>
    </source>
</evidence>
<sequence length="744" mass="83718">MEQERKKLASVSSLVTVFENSRTSGAASSVSKLDAEHHHPGCRLPPPAEPWTEPDAEETLALGSEPRTVSRKYLNSLKNKLSSGAWRKSCQPGTHPGPGTQEPEEKRIVQELLETEKAYVARLHLLDQVFFQELLREARSSKAFPEDVVRLIFSNISSIYQFHAQFFLPELQRRLDDWTATPRIGDVIQKLAPFLKMYSEYVKNFERAAELLATWTDKSTLFQDVITRIQNSEASGSLTLQHHMLEPVQRIPRYELLLKEYLQKLPAQAPDRADAQKALDMIFSAAQHSNAAITEMVSSQPSWWGRGSSRVRGGPVPPPCNSQPPPSPPRSPSAHPLIPPRDTWPTAVLPLTSHPSPHKANLLEAGGPCPALAEAAPPPPPSQERLQDLWEVYQRLGLEDDIVDPSNTLLREGPVLKISFRRSDPMERYLFLFNNMLLYCVPKVIQVGAHFQVRTRIDVAGMKVRELTDAEFPHSFLVSGKQRTLELQARSQEEMISWMQACQAAIDQIEKRNETFKAAVQGPEGDTQEQELQSEELGLRAPQWVRDKMVTMCMRCKEPFNALTRRRHHCRACGYVVCAKCSDYRAELKYDDNRPNRVCLHCYTFLTGSVLPEDKADRRQGILEKGSAAGSAQSLMCSFLHLVGDKWGKSGPRGWCVIPQDDPLVLYIYAAPQDVRAHTSIPLLGYQVTAGTQADPRVFQLHQSGQLYAFKAETEELRDRWVKAMERAASGWSPRGPNDGDLSD</sequence>
<dbReference type="Pfam" id="PF22697">
    <property type="entry name" value="SOS1_NGEF_PH"/>
    <property type="match status" value="1"/>
</dbReference>
<dbReference type="Pfam" id="PF01363">
    <property type="entry name" value="FYVE"/>
    <property type="match status" value="1"/>
</dbReference>
<dbReference type="Gene3D" id="1.20.900.10">
    <property type="entry name" value="Dbl homology (DH) domain"/>
    <property type="match status" value="1"/>
</dbReference>
<dbReference type="InterPro" id="IPR017455">
    <property type="entry name" value="Znf_FYVE-rel"/>
</dbReference>
<evidence type="ECO:0000259" key="16">
    <source>
        <dbReference type="PROSITE" id="PS50178"/>
    </source>
</evidence>
<dbReference type="InterPro" id="IPR011993">
    <property type="entry name" value="PH-like_dom_sf"/>
</dbReference>
<evidence type="ECO:0000256" key="2">
    <source>
        <dbReference type="ARBA" id="ARBA00004316"/>
    </source>
</evidence>
<dbReference type="Pfam" id="PF00621">
    <property type="entry name" value="RhoGEF"/>
    <property type="match status" value="1"/>
</dbReference>
<reference evidence="17 18" key="1">
    <citation type="submission" date="2019-05" db="EMBL/GenBank/DDBJ databases">
        <title>A Chromosome-scale Meerkat (S. suricatta) Genome Assembly.</title>
        <authorList>
            <person name="Dudchenko O."/>
            <person name="Lieberman Aiden E."/>
            <person name="Tung J."/>
            <person name="Barreiro L.B."/>
            <person name="Clutton-Brock T.H."/>
        </authorList>
    </citation>
    <scope>NUCLEOTIDE SEQUENCE [LARGE SCALE GENOMIC DNA]</scope>
</reference>
<dbReference type="SMART" id="SM00064">
    <property type="entry name" value="FYVE"/>
    <property type="match status" value="1"/>
</dbReference>
<keyword evidence="10" id="KW-0206">Cytoskeleton</keyword>
<dbReference type="InterPro" id="IPR011011">
    <property type="entry name" value="Znf_FYVE_PHD"/>
</dbReference>
<dbReference type="CDD" id="cd00160">
    <property type="entry name" value="RhoGEF"/>
    <property type="match status" value="1"/>
</dbReference>
<feature type="domain" description="DH" evidence="15">
    <location>
        <begin position="104"/>
        <end position="292"/>
    </location>
</feature>
<evidence type="ECO:0000256" key="12">
    <source>
        <dbReference type="PROSITE-ProRule" id="PRU00091"/>
    </source>
</evidence>
<evidence type="ECO:0000259" key="14">
    <source>
        <dbReference type="PROSITE" id="PS50003"/>
    </source>
</evidence>
<dbReference type="GO" id="GO:0005856">
    <property type="term" value="C:cytoskeleton"/>
    <property type="evidence" value="ECO:0007669"/>
    <property type="project" value="UniProtKB-SubCell"/>
</dbReference>
<feature type="compositionally biased region" description="Pro residues" evidence="13">
    <location>
        <begin position="315"/>
        <end position="331"/>
    </location>
</feature>
<dbReference type="SUPFAM" id="SSF48065">
    <property type="entry name" value="DBL homology domain (DH-domain)"/>
    <property type="match status" value="1"/>
</dbReference>
<evidence type="ECO:0000256" key="13">
    <source>
        <dbReference type="SAM" id="MobiDB-lite"/>
    </source>
</evidence>
<dbReference type="PROSITE" id="PS50003">
    <property type="entry name" value="PH_DOMAIN"/>
    <property type="match status" value="2"/>
</dbReference>
<proteinExistence type="predicted"/>
<dbReference type="SMART" id="SM00233">
    <property type="entry name" value="PH"/>
    <property type="match status" value="2"/>
</dbReference>
<dbReference type="FunFam" id="2.30.29.30:FF:000113">
    <property type="entry name" value="FYVE, RhoGEF and PH domain-containing protein 4"/>
    <property type="match status" value="1"/>
</dbReference>
<feature type="domain" description="PH" evidence="14">
    <location>
        <begin position="633"/>
        <end position="730"/>
    </location>
</feature>
<dbReference type="Proteomes" id="UP000472268">
    <property type="component" value="Chromosome 7"/>
</dbReference>
<feature type="region of interest" description="Disordered" evidence="13">
    <location>
        <begin position="84"/>
        <end position="104"/>
    </location>
</feature>
<evidence type="ECO:0000256" key="9">
    <source>
        <dbReference type="ARBA" id="ARBA00022833"/>
    </source>
</evidence>
<keyword evidence="6" id="KW-0479">Metal-binding</keyword>
<feature type="compositionally biased region" description="Polar residues" evidence="13">
    <location>
        <begin position="18"/>
        <end position="31"/>
    </location>
</feature>
<evidence type="ECO:0000256" key="8">
    <source>
        <dbReference type="ARBA" id="ARBA00022771"/>
    </source>
</evidence>
<accession>A0A673T5E0</accession>
<keyword evidence="18" id="KW-1185">Reference proteome</keyword>
<dbReference type="CDD" id="cd13386">
    <property type="entry name" value="PH1_FGD2"/>
    <property type="match status" value="1"/>
</dbReference>
<evidence type="ECO:0000256" key="3">
    <source>
        <dbReference type="ARBA" id="ARBA00022490"/>
    </source>
</evidence>
<evidence type="ECO:0000256" key="5">
    <source>
        <dbReference type="ARBA" id="ARBA00022658"/>
    </source>
</evidence>
<dbReference type="Gene3D" id="2.30.29.30">
    <property type="entry name" value="Pleckstrin-homology domain (PH domain)/Phosphotyrosine-binding domain (PTB)"/>
    <property type="match status" value="2"/>
</dbReference>
<dbReference type="InterPro" id="IPR055251">
    <property type="entry name" value="SOS1_NGEF_PH"/>
</dbReference>
<dbReference type="CDD" id="cd13236">
    <property type="entry name" value="PH2_FGD1-4"/>
    <property type="match status" value="1"/>
</dbReference>
<comment type="subcellular location">
    <subcellularLocation>
        <location evidence="2">Cell projection</location>
    </subcellularLocation>
    <subcellularLocation>
        <location evidence="1">Cytoplasm</location>
        <location evidence="1">Cytoskeleton</location>
    </subcellularLocation>
</comment>
<evidence type="ECO:0000259" key="15">
    <source>
        <dbReference type="PROSITE" id="PS50010"/>
    </source>
</evidence>
<reference evidence="17" key="3">
    <citation type="submission" date="2025-09" db="UniProtKB">
        <authorList>
            <consortium name="Ensembl"/>
        </authorList>
    </citation>
    <scope>IDENTIFICATION</scope>
</reference>
<dbReference type="GO" id="GO:0042995">
    <property type="term" value="C:cell projection"/>
    <property type="evidence" value="ECO:0007669"/>
    <property type="project" value="UniProtKB-SubCell"/>
</dbReference>
<keyword evidence="3" id="KW-0963">Cytoplasm</keyword>
<dbReference type="OMA" id="WTEKCPP"/>
<feature type="domain" description="PH" evidence="14">
    <location>
        <begin position="408"/>
        <end position="507"/>
    </location>
</feature>
<dbReference type="GO" id="GO:0005737">
    <property type="term" value="C:cytoplasm"/>
    <property type="evidence" value="ECO:0007669"/>
    <property type="project" value="TreeGrafter"/>
</dbReference>
<dbReference type="PANTHER" id="PTHR12673">
    <property type="entry name" value="FACIOGENITAL DYSPLASIA PROTEIN"/>
    <property type="match status" value="1"/>
</dbReference>
<dbReference type="SUPFAM" id="SSF57903">
    <property type="entry name" value="FYVE/PHD zinc finger"/>
    <property type="match status" value="1"/>
</dbReference>
<evidence type="ECO:0000256" key="6">
    <source>
        <dbReference type="ARBA" id="ARBA00022723"/>
    </source>
</evidence>
<name>A0A673T5E0_SURSU</name>
<dbReference type="AlphaFoldDB" id="A0A673T5E0"/>
<dbReference type="GO" id="GO:0007010">
    <property type="term" value="P:cytoskeleton organization"/>
    <property type="evidence" value="ECO:0007669"/>
    <property type="project" value="TreeGrafter"/>
</dbReference>
<evidence type="ECO:0000313" key="17">
    <source>
        <dbReference type="Ensembl" id="ENSSSUP00005004735.1"/>
    </source>
</evidence>
<feature type="compositionally biased region" description="Low complexity" evidence="13">
    <location>
        <begin position="301"/>
        <end position="314"/>
    </location>
</feature>
<dbReference type="GO" id="GO:0005085">
    <property type="term" value="F:guanyl-nucleotide exchange factor activity"/>
    <property type="evidence" value="ECO:0007669"/>
    <property type="project" value="UniProtKB-KW"/>
</dbReference>
<dbReference type="SMART" id="SM00325">
    <property type="entry name" value="RhoGEF"/>
    <property type="match status" value="1"/>
</dbReference>
<keyword evidence="4" id="KW-0597">Phosphoprotein</keyword>
<keyword evidence="7" id="KW-0677">Repeat</keyword>
<dbReference type="PROSITE" id="PS50010">
    <property type="entry name" value="DH_2"/>
    <property type="match status" value="1"/>
</dbReference>
<evidence type="ECO:0000313" key="18">
    <source>
        <dbReference type="Proteomes" id="UP000472268"/>
    </source>
</evidence>
<feature type="region of interest" description="Disordered" evidence="13">
    <location>
        <begin position="18"/>
        <end position="65"/>
    </location>
</feature>
<dbReference type="CDD" id="cd15741">
    <property type="entry name" value="FYVE_FGD1_2_4"/>
    <property type="match status" value="1"/>
</dbReference>
<dbReference type="InterPro" id="IPR051092">
    <property type="entry name" value="FYVE_RhoGEF_PH"/>
</dbReference>
<evidence type="ECO:0000256" key="10">
    <source>
        <dbReference type="ARBA" id="ARBA00023212"/>
    </source>
</evidence>
<protein>
    <submittedName>
        <fullName evidence="17">FYVE, RhoGEF and PH domain containing 2</fullName>
    </submittedName>
</protein>
<dbReference type="SUPFAM" id="SSF50729">
    <property type="entry name" value="PH domain-like"/>
    <property type="match status" value="2"/>
</dbReference>
<dbReference type="FunFam" id="3.30.40.10:FF:000061">
    <property type="entry name" value="FYVE, RhoGEF and PH domain containing 1"/>
    <property type="match status" value="1"/>
</dbReference>
<dbReference type="GO" id="GO:0008270">
    <property type="term" value="F:zinc ion binding"/>
    <property type="evidence" value="ECO:0007669"/>
    <property type="project" value="UniProtKB-KW"/>
</dbReference>
<dbReference type="InterPro" id="IPR001849">
    <property type="entry name" value="PH_domain"/>
</dbReference>